<dbReference type="RefSeq" id="XP_026641410.1">
    <property type="nucleotide sequence ID" value="XM_026785609.1"/>
</dbReference>
<sequence length="175" mass="19679">MEEPDEILLQVFSSNLDDMSKDARTAGRLITWREANETHAPPNSFNNSEFASSSHLAKLFDEILLQVFSNDPKHLSKEDARAADELVTWRDTSENVYTESLPCRELLSFLQKNIIIAAAAVAAILLVTILVVLALVTYIRRKKASRVRVGWGSRQRLCGQTVTCEVGHRRARGNR</sequence>
<keyword evidence="2" id="KW-1185">Reference proteome</keyword>
<proteinExistence type="predicted"/>
<evidence type="ECO:0000313" key="3">
    <source>
        <dbReference type="RefSeq" id="XP_026641410.1"/>
    </source>
</evidence>
<organism evidence="2 3">
    <name type="scientific">Microtus ochrogaster</name>
    <name type="common">Prairie vole</name>
    <dbReference type="NCBI Taxonomy" id="79684"/>
    <lineage>
        <taxon>Eukaryota</taxon>
        <taxon>Metazoa</taxon>
        <taxon>Chordata</taxon>
        <taxon>Craniata</taxon>
        <taxon>Vertebrata</taxon>
        <taxon>Euteleostomi</taxon>
        <taxon>Mammalia</taxon>
        <taxon>Eutheria</taxon>
        <taxon>Euarchontoglires</taxon>
        <taxon>Glires</taxon>
        <taxon>Rodentia</taxon>
        <taxon>Myomorpha</taxon>
        <taxon>Muroidea</taxon>
        <taxon>Cricetidae</taxon>
        <taxon>Arvicolinae</taxon>
        <taxon>Microtus</taxon>
    </lineage>
</organism>
<feature type="transmembrane region" description="Helical" evidence="1">
    <location>
        <begin position="114"/>
        <end position="139"/>
    </location>
</feature>
<keyword evidence="1" id="KW-0812">Transmembrane</keyword>
<keyword evidence="1" id="KW-0472">Membrane</keyword>
<protein>
    <submittedName>
        <fullName evidence="3">Uncharacterized protein C2orf92 homolog</fullName>
    </submittedName>
</protein>
<evidence type="ECO:0000256" key="1">
    <source>
        <dbReference type="SAM" id="Phobius"/>
    </source>
</evidence>
<dbReference type="Proteomes" id="UP000694915">
    <property type="component" value="Linkage group LG2"/>
</dbReference>
<accession>A0ABM1UHE8</accession>
<evidence type="ECO:0000313" key="2">
    <source>
        <dbReference type="Proteomes" id="UP000694915"/>
    </source>
</evidence>
<keyword evidence="1" id="KW-1133">Transmembrane helix</keyword>
<gene>
    <name evidence="3" type="primary">LG2H2orf92</name>
</gene>
<name>A0ABM1UHE8_MICOH</name>
<reference evidence="3" key="1">
    <citation type="submission" date="2025-08" db="UniProtKB">
        <authorList>
            <consortium name="RefSeq"/>
        </authorList>
    </citation>
    <scope>IDENTIFICATION</scope>
</reference>
<dbReference type="GeneID" id="113457568"/>